<dbReference type="Pfam" id="PF13444">
    <property type="entry name" value="Acetyltransf_5"/>
    <property type="match status" value="1"/>
</dbReference>
<dbReference type="SUPFAM" id="SSF55729">
    <property type="entry name" value="Acyl-CoA N-acyltransferases (Nat)"/>
    <property type="match status" value="1"/>
</dbReference>
<dbReference type="Proteomes" id="UP000653056">
    <property type="component" value="Unassembled WGS sequence"/>
</dbReference>
<gene>
    <name evidence="2" type="ORF">GCM10007160_27320</name>
</gene>
<keyword evidence="1" id="KW-0812">Transmembrane</keyword>
<sequence length="250" mass="29494">MNLFSRFSQHFRFRLALSEEERTLAFKVRYDVFLRELNYRALLEEPIEHQEIDAYDKKSFLCLVEHRRTRLIAGCMRVVIPHEEAVYPLNVLPLEYHCGNSLTHPSLHPKKLPRKQICEVSRLAVPSHFRRRLEKDDTPPEEWEGIDFTEEEIKIFPIIGVSLFLTATALIGILDRPHVFAMMEPRFARLLALSGLRFQQVGTLMDYQGPRAAYYIDQRQARRDMSSQLRDLYHHIESELAAQYRRNQPS</sequence>
<keyword evidence="3" id="KW-1185">Reference proteome</keyword>
<keyword evidence="1" id="KW-0472">Membrane</keyword>
<dbReference type="EMBL" id="BMXS01000014">
    <property type="protein sequence ID" value="GGX98321.1"/>
    <property type="molecule type" value="Genomic_DNA"/>
</dbReference>
<feature type="transmembrane region" description="Helical" evidence="1">
    <location>
        <begin position="155"/>
        <end position="174"/>
    </location>
</feature>
<dbReference type="NCBIfam" id="TIGR03694">
    <property type="entry name" value="exosort_acyl"/>
    <property type="match status" value="1"/>
</dbReference>
<evidence type="ECO:0000313" key="2">
    <source>
        <dbReference type="EMBL" id="GGX98321.1"/>
    </source>
</evidence>
<name>A0ABQ2YX76_9GAMM</name>
<evidence type="ECO:0000256" key="1">
    <source>
        <dbReference type="SAM" id="Phobius"/>
    </source>
</evidence>
<dbReference type="Gene3D" id="3.40.630.30">
    <property type="match status" value="1"/>
</dbReference>
<proteinExistence type="predicted"/>
<organism evidence="2 3">
    <name type="scientific">Litchfieldella qijiaojingensis</name>
    <dbReference type="NCBI Taxonomy" id="980347"/>
    <lineage>
        <taxon>Bacteria</taxon>
        <taxon>Pseudomonadati</taxon>
        <taxon>Pseudomonadota</taxon>
        <taxon>Gammaproteobacteria</taxon>
        <taxon>Oceanospirillales</taxon>
        <taxon>Halomonadaceae</taxon>
        <taxon>Litchfieldella</taxon>
    </lineage>
</organism>
<protein>
    <recommendedName>
        <fullName evidence="4">PEP-CTERM/exosortase system-associated acyltransferase</fullName>
    </recommendedName>
</protein>
<evidence type="ECO:0000313" key="3">
    <source>
        <dbReference type="Proteomes" id="UP000653056"/>
    </source>
</evidence>
<dbReference type="InterPro" id="IPR022484">
    <property type="entry name" value="PEP-CTERM/exosrtase_acylTfrase"/>
</dbReference>
<evidence type="ECO:0008006" key="4">
    <source>
        <dbReference type="Google" id="ProtNLM"/>
    </source>
</evidence>
<accession>A0ABQ2YX76</accession>
<keyword evidence="1" id="KW-1133">Transmembrane helix</keyword>
<reference evidence="3" key="1">
    <citation type="journal article" date="2019" name="Int. J. Syst. Evol. Microbiol.">
        <title>The Global Catalogue of Microorganisms (GCM) 10K type strain sequencing project: providing services to taxonomists for standard genome sequencing and annotation.</title>
        <authorList>
            <consortium name="The Broad Institute Genomics Platform"/>
            <consortium name="The Broad Institute Genome Sequencing Center for Infectious Disease"/>
            <person name="Wu L."/>
            <person name="Ma J."/>
        </authorList>
    </citation>
    <scope>NUCLEOTIDE SEQUENCE [LARGE SCALE GENOMIC DNA]</scope>
    <source>
        <strain evidence="3">KCTC 22228</strain>
    </source>
</reference>
<dbReference type="InterPro" id="IPR016181">
    <property type="entry name" value="Acyl_CoA_acyltransferase"/>
</dbReference>
<comment type="caution">
    <text evidence="2">The sequence shown here is derived from an EMBL/GenBank/DDBJ whole genome shotgun (WGS) entry which is preliminary data.</text>
</comment>